<evidence type="ECO:0000313" key="1">
    <source>
        <dbReference type="EMBL" id="KAF4962791.1"/>
    </source>
</evidence>
<protein>
    <submittedName>
        <fullName evidence="1">Uncharacterized protein</fullName>
    </submittedName>
</protein>
<dbReference type="Proteomes" id="UP000622797">
    <property type="component" value="Unassembled WGS sequence"/>
</dbReference>
<dbReference type="EMBL" id="JABEXW010000523">
    <property type="protein sequence ID" value="KAF4962791.1"/>
    <property type="molecule type" value="Genomic_DNA"/>
</dbReference>
<reference evidence="1" key="2">
    <citation type="submission" date="2020-05" db="EMBL/GenBank/DDBJ databases">
        <authorList>
            <person name="Kim H.-S."/>
            <person name="Proctor R.H."/>
            <person name="Brown D.W."/>
        </authorList>
    </citation>
    <scope>NUCLEOTIDE SEQUENCE</scope>
    <source>
        <strain evidence="1">NRRL 20472</strain>
    </source>
</reference>
<accession>A0A8H4X6H8</accession>
<proteinExistence type="predicted"/>
<sequence>MFRNNLRQTIRTVASATSRNTIAPSGATSAVRIFWELNRQTEDANIEPSDDWSCAAHRAAQQLRGCSAVVERSPAASRVHTPALAPASKVGQMTIEERKVVALEAIAEAAQLWVKLNKPNEERLEIQLCMSAKTDQKKAKFV</sequence>
<name>A0A8H4X6H8_9HYPO</name>
<keyword evidence="2" id="KW-1185">Reference proteome</keyword>
<gene>
    <name evidence="1" type="ORF">FSARC_9145</name>
</gene>
<organism evidence="1 2">
    <name type="scientific">Fusarium sarcochroum</name>
    <dbReference type="NCBI Taxonomy" id="1208366"/>
    <lineage>
        <taxon>Eukaryota</taxon>
        <taxon>Fungi</taxon>
        <taxon>Dikarya</taxon>
        <taxon>Ascomycota</taxon>
        <taxon>Pezizomycotina</taxon>
        <taxon>Sordariomycetes</taxon>
        <taxon>Hypocreomycetidae</taxon>
        <taxon>Hypocreales</taxon>
        <taxon>Nectriaceae</taxon>
        <taxon>Fusarium</taxon>
        <taxon>Fusarium lateritium species complex</taxon>
    </lineage>
</organism>
<comment type="caution">
    <text evidence="1">The sequence shown here is derived from an EMBL/GenBank/DDBJ whole genome shotgun (WGS) entry which is preliminary data.</text>
</comment>
<evidence type="ECO:0000313" key="2">
    <source>
        <dbReference type="Proteomes" id="UP000622797"/>
    </source>
</evidence>
<reference evidence="1" key="1">
    <citation type="journal article" date="2020" name="BMC Genomics">
        <title>Correction to: Identification and distribution of gene clusters required for synthesis of sphingolipid metabolism inhibitors in diverse species of the filamentous fungus Fusarium.</title>
        <authorList>
            <person name="Kim H.S."/>
            <person name="Lohmar J.M."/>
            <person name="Busman M."/>
            <person name="Brown D.W."/>
            <person name="Naumann T.A."/>
            <person name="Divon H.H."/>
            <person name="Lysoe E."/>
            <person name="Uhlig S."/>
            <person name="Proctor R.H."/>
        </authorList>
    </citation>
    <scope>NUCLEOTIDE SEQUENCE</scope>
    <source>
        <strain evidence="1">NRRL 20472</strain>
    </source>
</reference>
<dbReference type="OrthoDB" id="4850586at2759"/>
<dbReference type="AlphaFoldDB" id="A0A8H4X6H8"/>